<name>A0A0C3B6R4_SERVB</name>
<keyword evidence="3" id="KW-1185">Reference proteome</keyword>
<evidence type="ECO:0000313" key="2">
    <source>
        <dbReference type="EMBL" id="KIM32520.1"/>
    </source>
</evidence>
<feature type="signal peptide" evidence="1">
    <location>
        <begin position="1"/>
        <end position="23"/>
    </location>
</feature>
<evidence type="ECO:0000313" key="3">
    <source>
        <dbReference type="Proteomes" id="UP000054097"/>
    </source>
</evidence>
<dbReference type="EMBL" id="KN824280">
    <property type="protein sequence ID" value="KIM32520.1"/>
    <property type="molecule type" value="Genomic_DNA"/>
</dbReference>
<feature type="chain" id="PRO_5002161390" evidence="1">
    <location>
        <begin position="24"/>
        <end position="96"/>
    </location>
</feature>
<dbReference type="HOGENOM" id="CLU_2361050_0_0_1"/>
<organism evidence="2 3">
    <name type="scientific">Serendipita vermifera MAFF 305830</name>
    <dbReference type="NCBI Taxonomy" id="933852"/>
    <lineage>
        <taxon>Eukaryota</taxon>
        <taxon>Fungi</taxon>
        <taxon>Dikarya</taxon>
        <taxon>Basidiomycota</taxon>
        <taxon>Agaricomycotina</taxon>
        <taxon>Agaricomycetes</taxon>
        <taxon>Sebacinales</taxon>
        <taxon>Serendipitaceae</taxon>
        <taxon>Serendipita</taxon>
    </lineage>
</organism>
<keyword evidence="1" id="KW-0732">Signal</keyword>
<proteinExistence type="predicted"/>
<dbReference type="Proteomes" id="UP000054097">
    <property type="component" value="Unassembled WGS sequence"/>
</dbReference>
<dbReference type="AlphaFoldDB" id="A0A0C3B6R4"/>
<reference evidence="2 3" key="1">
    <citation type="submission" date="2014-04" db="EMBL/GenBank/DDBJ databases">
        <authorList>
            <consortium name="DOE Joint Genome Institute"/>
            <person name="Kuo A."/>
            <person name="Zuccaro A."/>
            <person name="Kohler A."/>
            <person name="Nagy L.G."/>
            <person name="Floudas D."/>
            <person name="Copeland A."/>
            <person name="Barry K.W."/>
            <person name="Cichocki N."/>
            <person name="Veneault-Fourrey C."/>
            <person name="LaButti K."/>
            <person name="Lindquist E.A."/>
            <person name="Lipzen A."/>
            <person name="Lundell T."/>
            <person name="Morin E."/>
            <person name="Murat C."/>
            <person name="Sun H."/>
            <person name="Tunlid A."/>
            <person name="Henrissat B."/>
            <person name="Grigoriev I.V."/>
            <person name="Hibbett D.S."/>
            <person name="Martin F."/>
            <person name="Nordberg H.P."/>
            <person name="Cantor M.N."/>
            <person name="Hua S.X."/>
        </authorList>
    </citation>
    <scope>NUCLEOTIDE SEQUENCE [LARGE SCALE GENOMIC DNA]</scope>
    <source>
        <strain evidence="2 3">MAFF 305830</strain>
    </source>
</reference>
<accession>A0A0C3B6R4</accession>
<sequence length="96" mass="10713">MLALFIKAFLWTAIVAPLTGVRAQTVSVQLPKAPFGVGEALNLPTVSYQTNATCLAAWDWVRIFMCKFTSSNQWLNKNRSRSTPDSNLLVKWPPIC</sequence>
<protein>
    <submittedName>
        <fullName evidence="2">Uncharacterized protein</fullName>
    </submittedName>
</protein>
<evidence type="ECO:0000256" key="1">
    <source>
        <dbReference type="SAM" id="SignalP"/>
    </source>
</evidence>
<reference evidence="3" key="2">
    <citation type="submission" date="2015-01" db="EMBL/GenBank/DDBJ databases">
        <title>Evolutionary Origins and Diversification of the Mycorrhizal Mutualists.</title>
        <authorList>
            <consortium name="DOE Joint Genome Institute"/>
            <consortium name="Mycorrhizal Genomics Consortium"/>
            <person name="Kohler A."/>
            <person name="Kuo A."/>
            <person name="Nagy L.G."/>
            <person name="Floudas D."/>
            <person name="Copeland A."/>
            <person name="Barry K.W."/>
            <person name="Cichocki N."/>
            <person name="Veneault-Fourrey C."/>
            <person name="LaButti K."/>
            <person name="Lindquist E.A."/>
            <person name="Lipzen A."/>
            <person name="Lundell T."/>
            <person name="Morin E."/>
            <person name="Murat C."/>
            <person name="Riley R."/>
            <person name="Ohm R."/>
            <person name="Sun H."/>
            <person name="Tunlid A."/>
            <person name="Henrissat B."/>
            <person name="Grigoriev I.V."/>
            <person name="Hibbett D.S."/>
            <person name="Martin F."/>
        </authorList>
    </citation>
    <scope>NUCLEOTIDE SEQUENCE [LARGE SCALE GENOMIC DNA]</scope>
    <source>
        <strain evidence="3">MAFF 305830</strain>
    </source>
</reference>
<gene>
    <name evidence="2" type="ORF">M408DRAFT_220249</name>
</gene>